<evidence type="ECO:0000313" key="2">
    <source>
        <dbReference type="EMBL" id="MDM3930206.1"/>
    </source>
</evidence>
<feature type="compositionally biased region" description="Basic and acidic residues" evidence="1">
    <location>
        <begin position="29"/>
        <end position="43"/>
    </location>
</feature>
<reference evidence="2" key="2">
    <citation type="submission" date="2023-06" db="EMBL/GenBank/DDBJ databases">
        <authorList>
            <person name="Spilker T."/>
        </authorList>
    </citation>
    <scope>NUCLEOTIDE SEQUENCE</scope>
    <source>
        <strain evidence="2">FLAC1071</strain>
    </source>
</reference>
<dbReference type="Proteomes" id="UP001529272">
    <property type="component" value="Unassembled WGS sequence"/>
</dbReference>
<sequence length="43" mass="4677">MSSGRPMSRLSATSASKNPRACLGASNTRVREVSTWRIDSSHQ</sequence>
<feature type="compositionally biased region" description="Polar residues" evidence="1">
    <location>
        <begin position="1"/>
        <end position="17"/>
    </location>
</feature>
<gene>
    <name evidence="2" type="ORF">QRB35_30170</name>
</gene>
<evidence type="ECO:0000313" key="3">
    <source>
        <dbReference type="Proteomes" id="UP001529272"/>
    </source>
</evidence>
<name>A0ABT7PAV7_MYCIT</name>
<evidence type="ECO:0000256" key="1">
    <source>
        <dbReference type="SAM" id="MobiDB-lite"/>
    </source>
</evidence>
<dbReference type="EMBL" id="JASZZX010000067">
    <property type="protein sequence ID" value="MDM3930206.1"/>
    <property type="molecule type" value="Genomic_DNA"/>
</dbReference>
<keyword evidence="3" id="KW-1185">Reference proteome</keyword>
<accession>A0ABT7PAV7</accession>
<protein>
    <submittedName>
        <fullName evidence="2">Uncharacterized protein</fullName>
    </submittedName>
</protein>
<feature type="region of interest" description="Disordered" evidence="1">
    <location>
        <begin position="1"/>
        <end position="43"/>
    </location>
</feature>
<dbReference type="RefSeq" id="WP_255348945.1">
    <property type="nucleotide sequence ID" value="NZ_CAAHFL010000088.1"/>
</dbReference>
<organism evidence="2 3">
    <name type="scientific">Mycobacterium intracellulare subsp. chimaera</name>
    <dbReference type="NCBI Taxonomy" id="222805"/>
    <lineage>
        <taxon>Bacteria</taxon>
        <taxon>Bacillati</taxon>
        <taxon>Actinomycetota</taxon>
        <taxon>Actinomycetes</taxon>
        <taxon>Mycobacteriales</taxon>
        <taxon>Mycobacteriaceae</taxon>
        <taxon>Mycobacterium</taxon>
        <taxon>Mycobacterium avium complex (MAC)</taxon>
    </lineage>
</organism>
<comment type="caution">
    <text evidence="2">The sequence shown here is derived from an EMBL/GenBank/DDBJ whole genome shotgun (WGS) entry which is preliminary data.</text>
</comment>
<proteinExistence type="predicted"/>
<reference evidence="2" key="1">
    <citation type="submission" date="2023-06" db="EMBL/GenBank/DDBJ databases">
        <title>Itaconate inhibition of nontuberculous mycobacteria.</title>
        <authorList>
            <person name="Breen P."/>
            <person name="Zimbric M."/>
            <person name="Caverly L."/>
        </authorList>
    </citation>
    <scope>NUCLEOTIDE SEQUENCE</scope>
    <source>
        <strain evidence="2">FLAC1071</strain>
    </source>
</reference>